<dbReference type="EMBL" id="BFAA01027998">
    <property type="protein sequence ID" value="GCB81403.1"/>
    <property type="molecule type" value="Genomic_DNA"/>
</dbReference>
<name>A0A401Q7R0_SCYTO</name>
<feature type="non-terminal residue" evidence="1">
    <location>
        <position position="37"/>
    </location>
</feature>
<accession>A0A401Q7R0</accession>
<evidence type="ECO:0000313" key="2">
    <source>
        <dbReference type="Proteomes" id="UP000288216"/>
    </source>
</evidence>
<reference evidence="1 2" key="1">
    <citation type="journal article" date="2018" name="Nat. Ecol. Evol.">
        <title>Shark genomes provide insights into elasmobranch evolution and the origin of vertebrates.</title>
        <authorList>
            <person name="Hara Y"/>
            <person name="Yamaguchi K"/>
            <person name="Onimaru K"/>
            <person name="Kadota M"/>
            <person name="Koyanagi M"/>
            <person name="Keeley SD"/>
            <person name="Tatsumi K"/>
            <person name="Tanaka K"/>
            <person name="Motone F"/>
            <person name="Kageyama Y"/>
            <person name="Nozu R"/>
            <person name="Adachi N"/>
            <person name="Nishimura O"/>
            <person name="Nakagawa R"/>
            <person name="Tanegashima C"/>
            <person name="Kiyatake I"/>
            <person name="Matsumoto R"/>
            <person name="Murakumo K"/>
            <person name="Nishida K"/>
            <person name="Terakita A"/>
            <person name="Kuratani S"/>
            <person name="Sato K"/>
            <person name="Hyodo S Kuraku.S."/>
        </authorList>
    </citation>
    <scope>NUCLEOTIDE SEQUENCE [LARGE SCALE GENOMIC DNA]</scope>
</reference>
<protein>
    <submittedName>
        <fullName evidence="1">Uncharacterized protein</fullName>
    </submittedName>
</protein>
<dbReference type="AlphaFoldDB" id="A0A401Q7R0"/>
<keyword evidence="2" id="KW-1185">Reference proteome</keyword>
<comment type="caution">
    <text evidence="1">The sequence shown here is derived from an EMBL/GenBank/DDBJ whole genome shotgun (WGS) entry which is preliminary data.</text>
</comment>
<organism evidence="1 2">
    <name type="scientific">Scyliorhinus torazame</name>
    <name type="common">Cloudy catshark</name>
    <name type="synonym">Catulus torazame</name>
    <dbReference type="NCBI Taxonomy" id="75743"/>
    <lineage>
        <taxon>Eukaryota</taxon>
        <taxon>Metazoa</taxon>
        <taxon>Chordata</taxon>
        <taxon>Craniata</taxon>
        <taxon>Vertebrata</taxon>
        <taxon>Chondrichthyes</taxon>
        <taxon>Elasmobranchii</taxon>
        <taxon>Galeomorphii</taxon>
        <taxon>Galeoidea</taxon>
        <taxon>Carcharhiniformes</taxon>
        <taxon>Scyliorhinidae</taxon>
        <taxon>Scyliorhinus</taxon>
    </lineage>
</organism>
<gene>
    <name evidence="1" type="ORF">scyTo_0023283</name>
</gene>
<proteinExistence type="predicted"/>
<sequence>MLNDVQVDDTGEYEIHIDYYGTELKNSDESTFRMQVF</sequence>
<evidence type="ECO:0000313" key="1">
    <source>
        <dbReference type="EMBL" id="GCB81403.1"/>
    </source>
</evidence>
<dbReference type="Proteomes" id="UP000288216">
    <property type="component" value="Unassembled WGS sequence"/>
</dbReference>